<evidence type="ECO:0000313" key="2">
    <source>
        <dbReference type="Proteomes" id="UP000070617"/>
    </source>
</evidence>
<accession>A0A133NGI1</accession>
<gene>
    <name evidence="1" type="ORF">HMPREF3206_00735</name>
</gene>
<reference evidence="2" key="1">
    <citation type="submission" date="2016-01" db="EMBL/GenBank/DDBJ databases">
        <authorList>
            <person name="Mitreva M."/>
            <person name="Pepin K.H."/>
            <person name="Mihindukulasuriya K.A."/>
            <person name="Fulton R."/>
            <person name="Fronick C."/>
            <person name="O'Laughlin M."/>
            <person name="Miner T."/>
            <person name="Herter B."/>
            <person name="Rosa B.A."/>
            <person name="Cordes M."/>
            <person name="Tomlinson C."/>
            <person name="Wollam A."/>
            <person name="Palsikar V.B."/>
            <person name="Mardis E.R."/>
            <person name="Wilson R.K."/>
        </authorList>
    </citation>
    <scope>NUCLEOTIDE SEQUENCE [LARGE SCALE GENOMIC DNA]</scope>
    <source>
        <strain evidence="2">CMW8396</strain>
    </source>
</reference>
<name>A0A133NGI1_9FUSO</name>
<protein>
    <recommendedName>
        <fullName evidence="3">HD domain-containing protein</fullName>
    </recommendedName>
</protein>
<evidence type="ECO:0008006" key="3">
    <source>
        <dbReference type="Google" id="ProtNLM"/>
    </source>
</evidence>
<dbReference type="AlphaFoldDB" id="A0A133NGI1"/>
<proteinExistence type="predicted"/>
<sequence>MLRVRLKQAYVYFFIPWTAKKEQEVQNFLSEEEFFIFSTMGRYDKNHSYFLWKKIKKSELVYLEIYQKLALLHDCGKEKKGFLARCLTVILGRKRMKDFHSERAYEKLKNRNLELAELCQKHHQRATTKEMKLFQKLDDE</sequence>
<evidence type="ECO:0000313" key="1">
    <source>
        <dbReference type="EMBL" id="KXA15395.1"/>
    </source>
</evidence>
<organism evidence="1 2">
    <name type="scientific">Fusobacterium equinum</name>
    <dbReference type="NCBI Taxonomy" id="134605"/>
    <lineage>
        <taxon>Bacteria</taxon>
        <taxon>Fusobacteriati</taxon>
        <taxon>Fusobacteriota</taxon>
        <taxon>Fusobacteriia</taxon>
        <taxon>Fusobacteriales</taxon>
        <taxon>Fusobacteriaceae</taxon>
        <taxon>Fusobacterium</taxon>
    </lineage>
</organism>
<comment type="caution">
    <text evidence="1">The sequence shown here is derived from an EMBL/GenBank/DDBJ whole genome shotgun (WGS) entry which is preliminary data.</text>
</comment>
<dbReference type="PATRIC" id="fig|134605.3.peg.736"/>
<dbReference type="RefSeq" id="WP_008802378.1">
    <property type="nucleotide sequence ID" value="NZ_KQ956523.1"/>
</dbReference>
<dbReference type="EMBL" id="LRPX01000028">
    <property type="protein sequence ID" value="KXA15395.1"/>
    <property type="molecule type" value="Genomic_DNA"/>
</dbReference>
<keyword evidence="2" id="KW-1185">Reference proteome</keyword>
<dbReference type="STRING" id="134605.HMPREF3206_00735"/>
<dbReference type="Proteomes" id="UP000070617">
    <property type="component" value="Unassembled WGS sequence"/>
</dbReference>